<reference evidence="2" key="1">
    <citation type="journal article" date="2021" name="PeerJ">
        <title>Extensive microbial diversity within the chicken gut microbiome revealed by metagenomics and culture.</title>
        <authorList>
            <person name="Gilroy R."/>
            <person name="Ravi A."/>
            <person name="Getino M."/>
            <person name="Pursley I."/>
            <person name="Horton D.L."/>
            <person name="Alikhan N.F."/>
            <person name="Baker D."/>
            <person name="Gharbi K."/>
            <person name="Hall N."/>
            <person name="Watson M."/>
            <person name="Adriaenssens E.M."/>
            <person name="Foster-Nyarko E."/>
            <person name="Jarju S."/>
            <person name="Secka A."/>
            <person name="Antonio M."/>
            <person name="Oren A."/>
            <person name="Chaudhuri R.R."/>
            <person name="La Ragione R."/>
            <person name="Hildebrand F."/>
            <person name="Pallen M.J."/>
        </authorList>
    </citation>
    <scope>NUCLEOTIDE SEQUENCE</scope>
    <source>
        <strain evidence="2">CHK186-16707</strain>
    </source>
</reference>
<name>A0A9D2KLL5_9BACT</name>
<protein>
    <recommendedName>
        <fullName evidence="1">FlgO domain-containing protein</fullName>
    </recommendedName>
</protein>
<proteinExistence type="predicted"/>
<feature type="domain" description="FlgO" evidence="1">
    <location>
        <begin position="93"/>
        <end position="222"/>
    </location>
</feature>
<evidence type="ECO:0000313" key="2">
    <source>
        <dbReference type="EMBL" id="HJA07608.1"/>
    </source>
</evidence>
<evidence type="ECO:0000313" key="3">
    <source>
        <dbReference type="Proteomes" id="UP000824225"/>
    </source>
</evidence>
<dbReference type="Pfam" id="PF17680">
    <property type="entry name" value="FlgO"/>
    <property type="match status" value="1"/>
</dbReference>
<reference evidence="2" key="2">
    <citation type="submission" date="2021-04" db="EMBL/GenBank/DDBJ databases">
        <authorList>
            <person name="Gilroy R."/>
        </authorList>
    </citation>
    <scope>NUCLEOTIDE SEQUENCE</scope>
    <source>
        <strain evidence="2">CHK186-16707</strain>
    </source>
</reference>
<dbReference type="AlphaFoldDB" id="A0A9D2KLL5"/>
<organism evidence="2 3">
    <name type="scientific">Candidatus Mailhella merdigallinarum</name>
    <dbReference type="NCBI Taxonomy" id="2838658"/>
    <lineage>
        <taxon>Bacteria</taxon>
        <taxon>Pseudomonadati</taxon>
        <taxon>Thermodesulfobacteriota</taxon>
        <taxon>Desulfovibrionia</taxon>
        <taxon>Desulfovibrionales</taxon>
        <taxon>Desulfovibrionaceae</taxon>
        <taxon>Mailhella</taxon>
    </lineage>
</organism>
<dbReference type="Proteomes" id="UP000824225">
    <property type="component" value="Unassembled WGS sequence"/>
</dbReference>
<dbReference type="EMBL" id="DXAN01000001">
    <property type="protein sequence ID" value="HJA07608.1"/>
    <property type="molecule type" value="Genomic_DNA"/>
</dbReference>
<comment type="caution">
    <text evidence="2">The sequence shown here is derived from an EMBL/GenBank/DDBJ whole genome shotgun (WGS) entry which is preliminary data.</text>
</comment>
<accession>A0A9D2KLL5</accession>
<dbReference type="InterPro" id="IPR041215">
    <property type="entry name" value="FlgO_dom"/>
</dbReference>
<evidence type="ECO:0000259" key="1">
    <source>
        <dbReference type="Pfam" id="PF17680"/>
    </source>
</evidence>
<sequence>MVCGLALSGLAAACAPVVPSSQPINPGAPLAAHSYGLITTQDGLHGLNREKGNQMGLLAPDLNGQYTLIPGGPRPAPPQGVIEAQELKLKVREMASQLLDTWPNQSLAGVVAVPTTFVSLDNFNESSGLGRYLAEALYYEFNTRGFAAREYRTNGAIRLEPGQGEFALSRALPDLKIDKDWAALVVGTYYRDVDAVFVNARMIRPSDGLVLRTAQLVLPMNDLVRRMSARPPLPSGSLRIVPGR</sequence>
<gene>
    <name evidence="2" type="ORF">H9962_00235</name>
</gene>